<feature type="domain" description="Phosphoribosyltransferase" evidence="3">
    <location>
        <begin position="25"/>
        <end position="151"/>
    </location>
</feature>
<organism evidence="4 5">
    <name type="scientific">Geochorda subterranea</name>
    <dbReference type="NCBI Taxonomy" id="3109564"/>
    <lineage>
        <taxon>Bacteria</taxon>
        <taxon>Bacillati</taxon>
        <taxon>Bacillota</taxon>
        <taxon>Limnochordia</taxon>
        <taxon>Limnochordales</taxon>
        <taxon>Geochordaceae</taxon>
        <taxon>Geochorda</taxon>
    </lineage>
</organism>
<evidence type="ECO:0000256" key="1">
    <source>
        <dbReference type="ARBA" id="ARBA00022676"/>
    </source>
</evidence>
<keyword evidence="5" id="KW-1185">Reference proteome</keyword>
<evidence type="ECO:0000256" key="2">
    <source>
        <dbReference type="ARBA" id="ARBA00022679"/>
    </source>
</evidence>
<gene>
    <name evidence="4" type="ORF">VLY81_07245</name>
</gene>
<sequence>MGEAGAAPYDYAHRAGIHAVTWDEFERLCRQVAEALAPRQIDGLVGIARSGLIAATQVALSLRVDLYPVSLSRRRGDRVVERHPVWLQRPELTLAGLRIAVVDEMADTGETLAMAAQAVLDMGAASVVTAALAAHTWATPRPDVVALTTDALVIWPWGRYVLDGGRWLLHPEYAEALRLQGYDNPEAVIGDAQRPR</sequence>
<protein>
    <submittedName>
        <fullName evidence="4">Phosphoribosyltransferase family protein</fullName>
    </submittedName>
</protein>
<dbReference type="CDD" id="cd06223">
    <property type="entry name" value="PRTases_typeI"/>
    <property type="match status" value="1"/>
</dbReference>
<dbReference type="InterPro" id="IPR029057">
    <property type="entry name" value="PRTase-like"/>
</dbReference>
<dbReference type="RefSeq" id="WP_324667498.1">
    <property type="nucleotide sequence ID" value="NZ_CP141614.1"/>
</dbReference>
<dbReference type="PANTHER" id="PTHR43363:SF2">
    <property type="entry name" value="PHOSPHORIBOSYLTRANSFERASE"/>
    <property type="match status" value="1"/>
</dbReference>
<dbReference type="PANTHER" id="PTHR43363">
    <property type="entry name" value="HYPOXANTHINE PHOSPHORIBOSYLTRANSFERASE"/>
    <property type="match status" value="1"/>
</dbReference>
<reference evidence="5" key="1">
    <citation type="submission" date="2023-12" db="EMBL/GenBank/DDBJ databases">
        <title>Novel isolates from deep terrestrial aquifers shed light on the physiology and ecology of the class Limnochordia.</title>
        <authorList>
            <person name="Karnachuk O.V."/>
            <person name="Lukina A.P."/>
            <person name="Avakyan M.R."/>
            <person name="Kadnikov V."/>
            <person name="Begmatov S."/>
            <person name="Beletsky A.V."/>
            <person name="Mardanov A.V."/>
            <person name="Ravin N.V."/>
        </authorList>
    </citation>
    <scope>NUCLEOTIDE SEQUENCE [LARGE SCALE GENOMIC DNA]</scope>
    <source>
        <strain evidence="5">LN</strain>
    </source>
</reference>
<dbReference type="Gene3D" id="3.40.50.2020">
    <property type="match status" value="1"/>
</dbReference>
<evidence type="ECO:0000313" key="5">
    <source>
        <dbReference type="Proteomes" id="UP001333102"/>
    </source>
</evidence>
<keyword evidence="2" id="KW-0808">Transferase</keyword>
<dbReference type="Pfam" id="PF00156">
    <property type="entry name" value="Pribosyltran"/>
    <property type="match status" value="1"/>
</dbReference>
<proteinExistence type="predicted"/>
<evidence type="ECO:0000313" key="4">
    <source>
        <dbReference type="EMBL" id="WRP13253.1"/>
    </source>
</evidence>
<dbReference type="EMBL" id="CP141614">
    <property type="protein sequence ID" value="WRP13253.1"/>
    <property type="molecule type" value="Genomic_DNA"/>
</dbReference>
<dbReference type="GO" id="GO:0016757">
    <property type="term" value="F:glycosyltransferase activity"/>
    <property type="evidence" value="ECO:0007669"/>
    <property type="project" value="UniProtKB-KW"/>
</dbReference>
<name>A0ABZ1BKB5_9FIRM</name>
<dbReference type="SUPFAM" id="SSF53271">
    <property type="entry name" value="PRTase-like"/>
    <property type="match status" value="1"/>
</dbReference>
<keyword evidence="1 4" id="KW-0328">Glycosyltransferase</keyword>
<dbReference type="InterPro" id="IPR000836">
    <property type="entry name" value="PRTase_dom"/>
</dbReference>
<accession>A0ABZ1BKB5</accession>
<dbReference type="Proteomes" id="UP001333102">
    <property type="component" value="Chromosome"/>
</dbReference>
<evidence type="ECO:0000259" key="3">
    <source>
        <dbReference type="Pfam" id="PF00156"/>
    </source>
</evidence>